<feature type="compositionally biased region" description="Polar residues" evidence="1">
    <location>
        <begin position="433"/>
        <end position="444"/>
    </location>
</feature>
<feature type="compositionally biased region" description="Polar residues" evidence="1">
    <location>
        <begin position="544"/>
        <end position="556"/>
    </location>
</feature>
<reference evidence="2 3" key="1">
    <citation type="submission" date="2014-04" db="EMBL/GenBank/DDBJ databases">
        <title>Evolutionary Origins and Diversification of the Mycorrhizal Mutualists.</title>
        <authorList>
            <consortium name="DOE Joint Genome Institute"/>
            <consortium name="Mycorrhizal Genomics Consortium"/>
            <person name="Kohler A."/>
            <person name="Kuo A."/>
            <person name="Nagy L.G."/>
            <person name="Floudas D."/>
            <person name="Copeland A."/>
            <person name="Barry K.W."/>
            <person name="Cichocki N."/>
            <person name="Veneault-Fourrey C."/>
            <person name="LaButti K."/>
            <person name="Lindquist E.A."/>
            <person name="Lipzen A."/>
            <person name="Lundell T."/>
            <person name="Morin E."/>
            <person name="Murat C."/>
            <person name="Riley R."/>
            <person name="Ohm R."/>
            <person name="Sun H."/>
            <person name="Tunlid A."/>
            <person name="Henrissat B."/>
            <person name="Grigoriev I.V."/>
            <person name="Hibbett D.S."/>
            <person name="Martin F."/>
        </authorList>
    </citation>
    <scope>NUCLEOTIDE SEQUENCE [LARGE SCALE GENOMIC DNA]</scope>
    <source>
        <strain evidence="2 3">FD-317 M1</strain>
    </source>
</reference>
<feature type="region of interest" description="Disordered" evidence="1">
    <location>
        <begin position="162"/>
        <end position="200"/>
    </location>
</feature>
<feature type="region of interest" description="Disordered" evidence="1">
    <location>
        <begin position="702"/>
        <end position="814"/>
    </location>
</feature>
<feature type="compositionally biased region" description="Low complexity" evidence="1">
    <location>
        <begin position="1"/>
        <end position="26"/>
    </location>
</feature>
<sequence length="914" mass="98825">MALPYPLIPSHSSSLLLSHTPTKSSSIPSLPPPTDLDEEQFVVDALVLPTAREITHPPSSPPPPRLATRPRRSTARYSSPIRPEELESDPQLSEQSSNQPKVPVSPRKTVTLVPYTPDPPTFVEESKPRSPSRIVAPATAAAKSRELGSLSPSSVTILTSLLPPPAPPPSPLREVPEPDSAEAETSHVAPPIRFASPIRKSSPKKFILHPAAPDHPNTTPARRIPIQDAIANGQISPDKGFKQLSGGRFPLASSRHLPIQSPARRVFVQDDSISSPSKKMLGSPVRSRSVEPTPSQPLQLKKRSESVEPASSGNSGKVAGRPSPFSRPDFASTRTLHPTIPEEGPSTISGGSQTLSIAPVKNSRLRQPTSKIPRIGSKPYARPTASTNLKSPEKPLAMKKVGSSSSSSMKPKSLTSSSQSQGPSSIPVPSPAKQKTTVPSTPTSLKRKRGPEGSSPTKLTPIVLLPAPKRPASQPASPVKKPSIPQLRMVSDKDGVLPNRSNAIPSASQAKQVPAVPPTSIHRPLPKMRWVSDSDGILPDRSVVSPQEASPPQLVTDNDDTNPEHSVDSQIDSPPPKEELPIPPISTIEQAAGVPSSPIQEEAEEELPSSDPLSDNSAPAQPLITFPIESSEFTFRRTTRSSRNGNTNAAPKSSRPPPARRKNLPAFPDTGPFSGMTALALRTLTDSNTTRNKEYLTALLQTEVVRREGARPESPGMIIKSISQKAKEDMTKDRNARAERRAKRENRGKGVDENGFSEDDDGEEERTESGLDNSPSNRKHAWGPGDEEDYESPVRPMKRLRLNDDDGPAEDFDDKKRVKWDRGLFQQIYLDDIKPRTTHSRITHSGIKGCLAPTSKALRLDTLGNLPNADSPLNDLMKENVVVKKFVYDSDVVEPLPAPPPPVKTRSKSKKSKL</sequence>
<feature type="region of interest" description="Disordered" evidence="1">
    <location>
        <begin position="893"/>
        <end position="914"/>
    </location>
</feature>
<feature type="compositionally biased region" description="Polar residues" evidence="1">
    <location>
        <begin position="499"/>
        <end position="511"/>
    </location>
</feature>
<gene>
    <name evidence="2" type="ORF">GYMLUDRAFT_60002</name>
</gene>
<feature type="compositionally biased region" description="Pro residues" evidence="1">
    <location>
        <begin position="162"/>
        <end position="171"/>
    </location>
</feature>
<dbReference type="OrthoDB" id="2148418at2759"/>
<keyword evidence="3" id="KW-1185">Reference proteome</keyword>
<dbReference type="HOGENOM" id="CLU_318324_0_0_1"/>
<feature type="compositionally biased region" description="Low complexity" evidence="1">
    <location>
        <begin position="403"/>
        <end position="427"/>
    </location>
</feature>
<feature type="compositionally biased region" description="Basic residues" evidence="1">
    <location>
        <begin position="905"/>
        <end position="914"/>
    </location>
</feature>
<evidence type="ECO:0000313" key="2">
    <source>
        <dbReference type="EMBL" id="KIK59903.1"/>
    </source>
</evidence>
<dbReference type="Proteomes" id="UP000053593">
    <property type="component" value="Unassembled WGS sequence"/>
</dbReference>
<dbReference type="EMBL" id="KN834778">
    <property type="protein sequence ID" value="KIK59903.1"/>
    <property type="molecule type" value="Genomic_DNA"/>
</dbReference>
<feature type="compositionally biased region" description="Polar residues" evidence="1">
    <location>
        <begin position="346"/>
        <end position="356"/>
    </location>
</feature>
<feature type="region of interest" description="Disordered" evidence="1">
    <location>
        <begin position="229"/>
        <end position="675"/>
    </location>
</feature>
<name>A0A0D0CV96_9AGAR</name>
<proteinExistence type="predicted"/>
<protein>
    <submittedName>
        <fullName evidence="2">Unplaced genomic scaffold GYMLUscaffold_30, whole genome shotgun sequence</fullName>
    </submittedName>
</protein>
<evidence type="ECO:0000256" key="1">
    <source>
        <dbReference type="SAM" id="MobiDB-lite"/>
    </source>
</evidence>
<feature type="compositionally biased region" description="Basic and acidic residues" evidence="1">
    <location>
        <begin position="725"/>
        <end position="739"/>
    </location>
</feature>
<feature type="compositionally biased region" description="Acidic residues" evidence="1">
    <location>
        <begin position="755"/>
        <end position="766"/>
    </location>
</feature>
<evidence type="ECO:0000313" key="3">
    <source>
        <dbReference type="Proteomes" id="UP000053593"/>
    </source>
</evidence>
<dbReference type="AlphaFoldDB" id="A0A0D0CV96"/>
<feature type="region of interest" description="Disordered" evidence="1">
    <location>
        <begin position="1"/>
        <end position="139"/>
    </location>
</feature>
<feature type="compositionally biased region" description="Polar residues" evidence="1">
    <location>
        <begin position="90"/>
        <end position="100"/>
    </location>
</feature>
<accession>A0A0D0CV96</accession>
<organism evidence="2 3">
    <name type="scientific">Collybiopsis luxurians FD-317 M1</name>
    <dbReference type="NCBI Taxonomy" id="944289"/>
    <lineage>
        <taxon>Eukaryota</taxon>
        <taxon>Fungi</taxon>
        <taxon>Dikarya</taxon>
        <taxon>Basidiomycota</taxon>
        <taxon>Agaricomycotina</taxon>
        <taxon>Agaricomycetes</taxon>
        <taxon>Agaricomycetidae</taxon>
        <taxon>Agaricales</taxon>
        <taxon>Marasmiineae</taxon>
        <taxon>Omphalotaceae</taxon>
        <taxon>Collybiopsis</taxon>
        <taxon>Collybiopsis luxurians</taxon>
    </lineage>
</organism>